<proteinExistence type="predicted"/>
<accession>V5F1X7</accession>
<feature type="compositionally biased region" description="Polar residues" evidence="1">
    <location>
        <begin position="27"/>
        <end position="36"/>
    </location>
</feature>
<dbReference type="HOGENOM" id="CLU_2062484_0_0_1"/>
<organism evidence="2 3">
    <name type="scientific">Kalmanozyma brasiliensis (strain GHG001)</name>
    <name type="common">Yeast</name>
    <name type="synonym">Pseudozyma brasiliensis</name>
    <dbReference type="NCBI Taxonomy" id="1365824"/>
    <lineage>
        <taxon>Eukaryota</taxon>
        <taxon>Fungi</taxon>
        <taxon>Dikarya</taxon>
        <taxon>Basidiomycota</taxon>
        <taxon>Ustilaginomycotina</taxon>
        <taxon>Ustilaginomycetes</taxon>
        <taxon>Ustilaginales</taxon>
        <taxon>Ustilaginaceae</taxon>
        <taxon>Kalmanozyma</taxon>
    </lineage>
</organism>
<dbReference type="RefSeq" id="XP_016294343.1">
    <property type="nucleotide sequence ID" value="XM_016434234.1"/>
</dbReference>
<dbReference type="Proteomes" id="UP000019377">
    <property type="component" value="Unassembled WGS sequence"/>
</dbReference>
<dbReference type="AlphaFoldDB" id="V5F1X7"/>
<protein>
    <submittedName>
        <fullName evidence="2">Uncharacterized protein</fullName>
    </submittedName>
</protein>
<evidence type="ECO:0000256" key="1">
    <source>
        <dbReference type="SAM" id="MobiDB-lite"/>
    </source>
</evidence>
<reference evidence="3" key="1">
    <citation type="journal article" date="2013" name="Genome Announc.">
        <title>Draft genome sequence of Pseudozyma brasiliensis sp. nov. strain GHG001, a high producer of endo-1,4-xylanase isolated from an insect pest of sugarcane.</title>
        <authorList>
            <person name="Oliveira J.V.D.C."/>
            <person name="dos Santos R.A.C."/>
            <person name="Borges T.A."/>
            <person name="Riano-Pachon D.M."/>
            <person name="Goldman G.H."/>
        </authorList>
    </citation>
    <scope>NUCLEOTIDE SEQUENCE [LARGE SCALE GENOMIC DNA]</scope>
    <source>
        <strain evidence="3">GHG001</strain>
    </source>
</reference>
<feature type="compositionally biased region" description="Acidic residues" evidence="1">
    <location>
        <begin position="43"/>
        <end position="76"/>
    </location>
</feature>
<evidence type="ECO:0000313" key="3">
    <source>
        <dbReference type="Proteomes" id="UP000019377"/>
    </source>
</evidence>
<name>V5F1X7_KALBG</name>
<dbReference type="EMBL" id="KI545853">
    <property type="protein sequence ID" value="EST09354.1"/>
    <property type="molecule type" value="Genomic_DNA"/>
</dbReference>
<dbReference type="GeneID" id="27416833"/>
<sequence>MPAEVLDEALVTSALDDEEDRMDGMQPSDTLRSLNDGQRIEGMDESGQEDDAGDFDDEVEREEDLEDEAFEELDDGIDSHGVNSEASEAGHHRLRALRQLSGSEGSEVELVEGEIGRAF</sequence>
<evidence type="ECO:0000313" key="2">
    <source>
        <dbReference type="EMBL" id="EST09354.1"/>
    </source>
</evidence>
<gene>
    <name evidence="2" type="ORF">PSEUBRA_SCAF11g01140</name>
</gene>
<feature type="region of interest" description="Disordered" evidence="1">
    <location>
        <begin position="1"/>
        <end position="107"/>
    </location>
</feature>
<dbReference type="STRING" id="1365824.V5F1X7"/>
<keyword evidence="3" id="KW-1185">Reference proteome</keyword>